<reference evidence="6 7" key="1">
    <citation type="submission" date="2016-06" db="EMBL/GenBank/DDBJ databases">
        <title>Evolution of pathogenesis and genome organization in the Tremellales.</title>
        <authorList>
            <person name="Cuomo C."/>
            <person name="Litvintseva A."/>
            <person name="Heitman J."/>
            <person name="Chen Y."/>
            <person name="Sun S."/>
            <person name="Springer D."/>
            <person name="Dromer F."/>
            <person name="Young S."/>
            <person name="Zeng Q."/>
            <person name="Chapman S."/>
            <person name="Gujja S."/>
            <person name="Saif S."/>
            <person name="Birren B."/>
        </authorList>
    </citation>
    <scope>NUCLEOTIDE SEQUENCE [LARGE SCALE GENOMIC DNA]</scope>
    <source>
        <strain evidence="6 7">ATCC 28783</strain>
    </source>
</reference>
<evidence type="ECO:0000313" key="7">
    <source>
        <dbReference type="Proteomes" id="UP000289152"/>
    </source>
</evidence>
<accession>A0A4Q1BRE4</accession>
<evidence type="ECO:0000256" key="3">
    <source>
        <dbReference type="ARBA" id="ARBA00022989"/>
    </source>
</evidence>
<dbReference type="VEuPathDB" id="FungiDB:TREMEDRAFT_58247"/>
<feature type="transmembrane region" description="Helical" evidence="5">
    <location>
        <begin position="63"/>
        <end position="81"/>
    </location>
</feature>
<protein>
    <submittedName>
        <fullName evidence="6">Uncharacterized protein</fullName>
    </submittedName>
</protein>
<dbReference type="Proteomes" id="UP000289152">
    <property type="component" value="Unassembled WGS sequence"/>
</dbReference>
<dbReference type="FunCoup" id="A0A4Q1BRE4">
    <property type="interactions" value="139"/>
</dbReference>
<evidence type="ECO:0000313" key="6">
    <source>
        <dbReference type="EMBL" id="RXK40533.1"/>
    </source>
</evidence>
<sequence>MSCPPVVESSWDNCWSCGDDDQKILWAIAALALVVTAILTLGHMTLHAIYYYHRGAQKQVLRIIFMPLVYAIASFLAFRYLKYFAPLDLVAVSPAMLELLKLIRKGVWEAITVAAFLLLILELAMSIERKIELGRQDAIEKKIEEHVWWLCCCGNIHPSRPYFQPLIFLSVLQFVVVRPVIAMVTFYLEVKNEDCGTISVVLSALNAISALAALLGLMLFQHVLKHELTEKKPLRKVLSIKVLVGLVIIQSLIISVLVDHGYIQANAYYNAVEHGHAYEAALVVVEMVFFAAFITPDSRAFPKLEHYSEKKAEHTSPPAESVLRKPNGRYGYWRAVLDAANIVDFFWELGRSVRFFGRIALEKEKSFIQTHRSFELLLWGKAVSTRLP</sequence>
<dbReference type="STRING" id="5217.A0A4Q1BRE4"/>
<keyword evidence="2 5" id="KW-0812">Transmembrane</keyword>
<feature type="transmembrane region" description="Helical" evidence="5">
    <location>
        <begin position="200"/>
        <end position="220"/>
    </location>
</feature>
<dbReference type="InterPro" id="IPR005178">
    <property type="entry name" value="Ostalpha/TMEM184C"/>
</dbReference>
<evidence type="ECO:0000256" key="5">
    <source>
        <dbReference type="SAM" id="Phobius"/>
    </source>
</evidence>
<organism evidence="6 7">
    <name type="scientific">Tremella mesenterica</name>
    <name type="common">Jelly fungus</name>
    <dbReference type="NCBI Taxonomy" id="5217"/>
    <lineage>
        <taxon>Eukaryota</taxon>
        <taxon>Fungi</taxon>
        <taxon>Dikarya</taxon>
        <taxon>Basidiomycota</taxon>
        <taxon>Agaricomycotina</taxon>
        <taxon>Tremellomycetes</taxon>
        <taxon>Tremellales</taxon>
        <taxon>Tremellaceae</taxon>
        <taxon>Tremella</taxon>
    </lineage>
</organism>
<evidence type="ECO:0000256" key="2">
    <source>
        <dbReference type="ARBA" id="ARBA00022692"/>
    </source>
</evidence>
<comment type="subcellular location">
    <subcellularLocation>
        <location evidence="1">Membrane</location>
        <topology evidence="1">Multi-pass membrane protein</topology>
    </subcellularLocation>
</comment>
<evidence type="ECO:0000256" key="4">
    <source>
        <dbReference type="ARBA" id="ARBA00023136"/>
    </source>
</evidence>
<feature type="transmembrane region" description="Helical" evidence="5">
    <location>
        <begin position="240"/>
        <end position="263"/>
    </location>
</feature>
<comment type="caution">
    <text evidence="6">The sequence shown here is derived from an EMBL/GenBank/DDBJ whole genome shotgun (WGS) entry which is preliminary data.</text>
</comment>
<name>A0A4Q1BRE4_TREME</name>
<feature type="transmembrane region" description="Helical" evidence="5">
    <location>
        <begin position="166"/>
        <end position="188"/>
    </location>
</feature>
<dbReference type="Pfam" id="PF03619">
    <property type="entry name" value="Solute_trans_a"/>
    <property type="match status" value="1"/>
</dbReference>
<feature type="transmembrane region" description="Helical" evidence="5">
    <location>
        <begin position="275"/>
        <end position="294"/>
    </location>
</feature>
<dbReference type="GO" id="GO:0016020">
    <property type="term" value="C:membrane"/>
    <property type="evidence" value="ECO:0007669"/>
    <property type="project" value="UniProtKB-SubCell"/>
</dbReference>
<dbReference type="AlphaFoldDB" id="A0A4Q1BRE4"/>
<evidence type="ECO:0000256" key="1">
    <source>
        <dbReference type="ARBA" id="ARBA00004141"/>
    </source>
</evidence>
<feature type="transmembrane region" description="Helical" evidence="5">
    <location>
        <begin position="24"/>
        <end position="51"/>
    </location>
</feature>
<keyword evidence="7" id="KW-1185">Reference proteome</keyword>
<dbReference type="SMART" id="SM01417">
    <property type="entry name" value="Solute_trans_a"/>
    <property type="match status" value="1"/>
</dbReference>
<keyword evidence="4 5" id="KW-0472">Membrane</keyword>
<dbReference type="PANTHER" id="PTHR23423">
    <property type="entry name" value="ORGANIC SOLUTE TRANSPORTER-RELATED"/>
    <property type="match status" value="1"/>
</dbReference>
<keyword evidence="3 5" id="KW-1133">Transmembrane helix</keyword>
<dbReference type="EMBL" id="SDIL01000017">
    <property type="protein sequence ID" value="RXK40533.1"/>
    <property type="molecule type" value="Genomic_DNA"/>
</dbReference>
<feature type="transmembrane region" description="Helical" evidence="5">
    <location>
        <begin position="106"/>
        <end position="125"/>
    </location>
</feature>
<proteinExistence type="predicted"/>
<dbReference type="InParanoid" id="A0A4Q1BRE4"/>
<dbReference type="OrthoDB" id="5348404at2759"/>
<gene>
    <name evidence="6" type="ORF">M231_02185</name>
</gene>